<keyword evidence="1" id="KW-0808">Transferase</keyword>
<dbReference type="Pfam" id="PF26260">
    <property type="entry name" value="DUF8064"/>
    <property type="match status" value="1"/>
</dbReference>
<dbReference type="Proteomes" id="UP000011612">
    <property type="component" value="Unassembled WGS sequence"/>
</dbReference>
<dbReference type="GO" id="GO:0016779">
    <property type="term" value="F:nucleotidyltransferase activity"/>
    <property type="evidence" value="ECO:0007669"/>
    <property type="project" value="UniProtKB-KW"/>
</dbReference>
<organism evidence="1 2">
    <name type="scientific">Haloferax elongans ATCC BAA-1513</name>
    <dbReference type="NCBI Taxonomy" id="1230453"/>
    <lineage>
        <taxon>Archaea</taxon>
        <taxon>Methanobacteriati</taxon>
        <taxon>Methanobacteriota</taxon>
        <taxon>Stenosarchaea group</taxon>
        <taxon>Halobacteria</taxon>
        <taxon>Halobacteriales</taxon>
        <taxon>Haloferacaceae</taxon>
        <taxon>Haloferax</taxon>
    </lineage>
</organism>
<evidence type="ECO:0000313" key="1">
    <source>
        <dbReference type="EMBL" id="ELZ89004.1"/>
    </source>
</evidence>
<gene>
    <name evidence="1" type="ORF">C453_00810</name>
</gene>
<name>M0I0V5_HALEO</name>
<keyword evidence="1" id="KW-0548">Nucleotidyltransferase</keyword>
<evidence type="ECO:0000313" key="2">
    <source>
        <dbReference type="Proteomes" id="UP000011612"/>
    </source>
</evidence>
<protein>
    <submittedName>
        <fullName evidence="1">Phosphatidate cytidylyltransferase synthase</fullName>
    </submittedName>
</protein>
<dbReference type="InterPro" id="IPR058377">
    <property type="entry name" value="DUF8064"/>
</dbReference>
<comment type="caution">
    <text evidence="1">The sequence shown here is derived from an EMBL/GenBank/DDBJ whole genome shotgun (WGS) entry which is preliminary data.</text>
</comment>
<reference evidence="1 2" key="1">
    <citation type="journal article" date="2014" name="PLoS Genet.">
        <title>Phylogenetically driven sequencing of extremely halophilic archaea reveals strategies for static and dynamic osmo-response.</title>
        <authorList>
            <person name="Becker E.A."/>
            <person name="Seitzer P.M."/>
            <person name="Tritt A."/>
            <person name="Larsen D."/>
            <person name="Krusor M."/>
            <person name="Yao A.I."/>
            <person name="Wu D."/>
            <person name="Madern D."/>
            <person name="Eisen J.A."/>
            <person name="Darling A.E."/>
            <person name="Facciotti M.T."/>
        </authorList>
    </citation>
    <scope>NUCLEOTIDE SEQUENCE [LARGE SCALE GENOMIC DNA]</scope>
    <source>
        <strain evidence="1 2">ATCC BAA-1513</strain>
    </source>
</reference>
<proteinExistence type="predicted"/>
<dbReference type="EMBL" id="AOLK01000003">
    <property type="protein sequence ID" value="ELZ89004.1"/>
    <property type="molecule type" value="Genomic_DNA"/>
</dbReference>
<keyword evidence="2" id="KW-1185">Reference proteome</keyword>
<dbReference type="AlphaFoldDB" id="M0I0V5"/>
<sequence>MWLVLTVFSTLGVGVEVYNYRHGTSYLRLDYS</sequence>
<accession>M0I0V5</accession>